<reference evidence="1 2" key="1">
    <citation type="journal article" date="2017" name="Syst. Appl. Microbiol.">
        <title>Soybeans inoculated with root zone soils of Canadian native legumes harbour diverse and novel Bradyrhizobium spp. that possess agricultural potential.</title>
        <authorList>
            <person name="Bromfield E.S.P."/>
            <person name="Cloutier S."/>
            <person name="Tambong J.T."/>
            <person name="Tran Thi T.V."/>
        </authorList>
    </citation>
    <scope>NUCLEOTIDE SEQUENCE [LARGE SCALE GENOMIC DNA]</scope>
    <source>
        <strain evidence="1 2">1S5</strain>
    </source>
</reference>
<organism evidence="1 2">
    <name type="scientific">Bradyrhizobium barranii subsp. apii</name>
    <dbReference type="NCBI Taxonomy" id="2819348"/>
    <lineage>
        <taxon>Bacteria</taxon>
        <taxon>Pseudomonadati</taxon>
        <taxon>Pseudomonadota</taxon>
        <taxon>Alphaproteobacteria</taxon>
        <taxon>Hyphomicrobiales</taxon>
        <taxon>Nitrobacteraceae</taxon>
        <taxon>Bradyrhizobium</taxon>
        <taxon>Bradyrhizobium barranii</taxon>
    </lineage>
</organism>
<gene>
    <name evidence="1" type="ORF">HAP41_0000043900</name>
</gene>
<dbReference type="RefSeq" id="WP_248577156.1">
    <property type="nucleotide sequence ID" value="NZ_CP096255.1"/>
</dbReference>
<evidence type="ECO:0000313" key="1">
    <source>
        <dbReference type="EMBL" id="UPT87079.1"/>
    </source>
</evidence>
<sequence length="180" mass="19695">MQLKLKRSQRAGGMLGGKVIFALDARTDLTPDEKGLVSKYGLGKLVVYDSEARKKHGEAAYGHFDEGASSSTGRSLWKSARGIASAAMMALSLRVTVETLMNGHHIECKDLDELLGAEAAIFWRCMSRPPTPTIAPRLAGSPRRFRQRLVRASKSPSLTRATQATSLQWRLQNTALPSRS</sequence>
<protein>
    <submittedName>
        <fullName evidence="1">Uncharacterized protein</fullName>
    </submittedName>
</protein>
<dbReference type="Proteomes" id="UP000551709">
    <property type="component" value="Chromosome"/>
</dbReference>
<name>A0A8U0FKQ4_9BRAD</name>
<dbReference type="EMBL" id="CP096255">
    <property type="protein sequence ID" value="UPT87079.1"/>
    <property type="molecule type" value="Genomic_DNA"/>
</dbReference>
<dbReference type="AlphaFoldDB" id="A0A8U0FKQ4"/>
<proteinExistence type="predicted"/>
<accession>A0A8U0FKQ4</accession>
<evidence type="ECO:0000313" key="2">
    <source>
        <dbReference type="Proteomes" id="UP000551709"/>
    </source>
</evidence>